<dbReference type="GO" id="GO:0032259">
    <property type="term" value="P:methylation"/>
    <property type="evidence" value="ECO:0007669"/>
    <property type="project" value="UniProtKB-KW"/>
</dbReference>
<dbReference type="PROSITE" id="PS51679">
    <property type="entry name" value="SAM_MT_C5"/>
    <property type="match status" value="1"/>
</dbReference>
<evidence type="ECO:0000256" key="4">
    <source>
        <dbReference type="ARBA" id="ARBA00022747"/>
    </source>
</evidence>
<accession>A0AAU8EQK3</accession>
<dbReference type="EC" id="2.1.1.37" evidence="7"/>
<evidence type="ECO:0000256" key="6">
    <source>
        <dbReference type="RuleBase" id="RU000416"/>
    </source>
</evidence>
<gene>
    <name evidence="8" type="primary">dcm</name>
    <name evidence="8" type="ORF">ABRP34_19815</name>
</gene>
<dbReference type="PROSITE" id="PS00094">
    <property type="entry name" value="C5_MTASE_1"/>
    <property type="match status" value="1"/>
</dbReference>
<proteinExistence type="inferred from homology"/>
<dbReference type="GO" id="GO:0003886">
    <property type="term" value="F:DNA (cytosine-5-)-methyltransferase activity"/>
    <property type="evidence" value="ECO:0007669"/>
    <property type="project" value="UniProtKB-EC"/>
</dbReference>
<organism evidence="8">
    <name type="scientific">Arthrobacter sp. K5</name>
    <dbReference type="NCBI Taxonomy" id="2839623"/>
    <lineage>
        <taxon>Bacteria</taxon>
        <taxon>Bacillati</taxon>
        <taxon>Actinomycetota</taxon>
        <taxon>Actinomycetes</taxon>
        <taxon>Micrococcales</taxon>
        <taxon>Micrococcaceae</taxon>
        <taxon>Arthrobacter</taxon>
    </lineage>
</organism>
<dbReference type="InterPro" id="IPR001525">
    <property type="entry name" value="C5_MeTfrase"/>
</dbReference>
<evidence type="ECO:0000256" key="3">
    <source>
        <dbReference type="ARBA" id="ARBA00022691"/>
    </source>
</evidence>
<dbReference type="PROSITE" id="PS00095">
    <property type="entry name" value="C5_MTASE_2"/>
    <property type="match status" value="1"/>
</dbReference>
<sequence length="414" mass="46146">MKSEPSAATRQRLTTLAKLHGTREVAQVLGHSTRTIERWIADATPVPALLAPALDSFYGVWPTEVPDTSGSYRFVDLFAGIGGIRLGLERAGAECVFTSEWDKFAVKTYMANHDSRHQVLGDINSVDAADVPDHDILAAGFPCQPFSLAGVSKKNSLGRDHGFLDKTQGTLFFNVAELIDKKRPKAFLLENVKNLISHDKGRTFAVIKEVLEKDLGYSIQYKVVDAKGFVPQHRERIYIIGFESSVEWDWSLIEPHKRIGEVGQILHSEYNPLEADLPYIDTDSGAVADRYVLSDKLWSYLQRYAEKHRLAGNGFGYGLVEPGNTTRTLSARYHKDGSEILVSRGPRDNPRRLTPRECARLMGFPDTFRIPVSDTQAYRQFGNSVVVPVIESLATQMVQHLDILTMKNGLAEAS</sequence>
<name>A0AAU8EQK3_9MICC</name>
<evidence type="ECO:0000256" key="7">
    <source>
        <dbReference type="RuleBase" id="RU000417"/>
    </source>
</evidence>
<dbReference type="GO" id="GO:0009307">
    <property type="term" value="P:DNA restriction-modification system"/>
    <property type="evidence" value="ECO:0007669"/>
    <property type="project" value="UniProtKB-KW"/>
</dbReference>
<dbReference type="Gene3D" id="3.40.50.150">
    <property type="entry name" value="Vaccinia Virus protein VP39"/>
    <property type="match status" value="1"/>
</dbReference>
<comment type="catalytic activity">
    <reaction evidence="7">
        <text>a 2'-deoxycytidine in DNA + S-adenosyl-L-methionine = a 5-methyl-2'-deoxycytidine in DNA + S-adenosyl-L-homocysteine + H(+)</text>
        <dbReference type="Rhea" id="RHEA:13681"/>
        <dbReference type="Rhea" id="RHEA-COMP:11369"/>
        <dbReference type="Rhea" id="RHEA-COMP:11370"/>
        <dbReference type="ChEBI" id="CHEBI:15378"/>
        <dbReference type="ChEBI" id="CHEBI:57856"/>
        <dbReference type="ChEBI" id="CHEBI:59789"/>
        <dbReference type="ChEBI" id="CHEBI:85452"/>
        <dbReference type="ChEBI" id="CHEBI:85454"/>
        <dbReference type="EC" id="2.1.1.37"/>
    </reaction>
</comment>
<dbReference type="Gene3D" id="3.90.120.30">
    <property type="match status" value="1"/>
</dbReference>
<dbReference type="REBASE" id="849006">
    <property type="entry name" value="M.AspK5ORF19815P"/>
</dbReference>
<dbReference type="PANTHER" id="PTHR46098">
    <property type="entry name" value="TRNA (CYTOSINE(38)-C(5))-METHYLTRANSFERASE"/>
    <property type="match status" value="1"/>
</dbReference>
<dbReference type="SUPFAM" id="SSF53335">
    <property type="entry name" value="S-adenosyl-L-methionine-dependent methyltransferases"/>
    <property type="match status" value="1"/>
</dbReference>
<keyword evidence="4" id="KW-0680">Restriction system</keyword>
<dbReference type="AlphaFoldDB" id="A0AAU8EQK3"/>
<evidence type="ECO:0000313" key="8">
    <source>
        <dbReference type="EMBL" id="XCH11024.1"/>
    </source>
</evidence>
<evidence type="ECO:0000256" key="5">
    <source>
        <dbReference type="PROSITE-ProRule" id="PRU01016"/>
    </source>
</evidence>
<keyword evidence="3 5" id="KW-0949">S-adenosyl-L-methionine</keyword>
<dbReference type="InterPro" id="IPR031303">
    <property type="entry name" value="C5_meth_CS"/>
</dbReference>
<evidence type="ECO:0000256" key="1">
    <source>
        <dbReference type="ARBA" id="ARBA00022603"/>
    </source>
</evidence>
<protein>
    <recommendedName>
        <fullName evidence="7">Cytosine-specific methyltransferase</fullName>
        <ecNumber evidence="7">2.1.1.37</ecNumber>
    </recommendedName>
</protein>
<comment type="similarity">
    <text evidence="5 6">Belongs to the class I-like SAM-binding methyltransferase superfamily. C5-methyltransferase family.</text>
</comment>
<dbReference type="NCBIfam" id="TIGR00675">
    <property type="entry name" value="dcm"/>
    <property type="match status" value="1"/>
</dbReference>
<dbReference type="CDD" id="cd00315">
    <property type="entry name" value="Cyt_C5_DNA_methylase"/>
    <property type="match status" value="1"/>
</dbReference>
<keyword evidence="1 5" id="KW-0489">Methyltransferase</keyword>
<dbReference type="EMBL" id="CP159279">
    <property type="protein sequence ID" value="XCH11024.1"/>
    <property type="molecule type" value="Genomic_DNA"/>
</dbReference>
<dbReference type="Pfam" id="PF00145">
    <property type="entry name" value="DNA_methylase"/>
    <property type="match status" value="1"/>
</dbReference>
<dbReference type="PRINTS" id="PR00105">
    <property type="entry name" value="C5METTRFRASE"/>
</dbReference>
<dbReference type="InterPro" id="IPR029063">
    <property type="entry name" value="SAM-dependent_MTases_sf"/>
</dbReference>
<dbReference type="InterPro" id="IPR050750">
    <property type="entry name" value="C5-MTase"/>
</dbReference>
<reference evidence="8" key="1">
    <citation type="submission" date="2024-06" db="EMBL/GenBank/DDBJ databases">
        <title>Biodegradation of dimethachlon by Arthrobacter sp. K5: mechanistic insights and ecological implications.</title>
        <authorList>
            <person name="Hu S."/>
            <person name="Lu P."/>
        </authorList>
    </citation>
    <scope>NUCLEOTIDE SEQUENCE</scope>
    <source>
        <strain evidence="8">K5</strain>
    </source>
</reference>
<keyword evidence="2 5" id="KW-0808">Transferase</keyword>
<dbReference type="InterPro" id="IPR018117">
    <property type="entry name" value="C5_DNA_meth_AS"/>
</dbReference>
<feature type="active site" evidence="5">
    <location>
        <position position="143"/>
    </location>
</feature>
<dbReference type="RefSeq" id="WP_353711481.1">
    <property type="nucleotide sequence ID" value="NZ_CP159279.1"/>
</dbReference>
<evidence type="ECO:0000256" key="2">
    <source>
        <dbReference type="ARBA" id="ARBA00022679"/>
    </source>
</evidence>
<dbReference type="PANTHER" id="PTHR46098:SF1">
    <property type="entry name" value="TRNA (CYTOSINE(38)-C(5))-METHYLTRANSFERASE"/>
    <property type="match status" value="1"/>
</dbReference>